<evidence type="ECO:0000313" key="1">
    <source>
        <dbReference type="WBParaSite" id="MCU_012284-RA"/>
    </source>
</evidence>
<dbReference type="Gene3D" id="3.40.33.10">
    <property type="entry name" value="CAP"/>
    <property type="match status" value="1"/>
</dbReference>
<name>A0A5K3G2E9_MESCO</name>
<proteinExistence type="predicted"/>
<protein>
    <submittedName>
        <fullName evidence="1">SCP domain-containing protein</fullName>
    </submittedName>
</protein>
<dbReference type="AlphaFoldDB" id="A0A5K3G2E9"/>
<reference evidence="1" key="1">
    <citation type="submission" date="2019-11" db="UniProtKB">
        <authorList>
            <consortium name="WormBaseParasite"/>
        </authorList>
    </citation>
    <scope>IDENTIFICATION</scope>
</reference>
<dbReference type="InterPro" id="IPR035940">
    <property type="entry name" value="CAP_sf"/>
</dbReference>
<accession>A0A5K3G2E9</accession>
<dbReference type="SUPFAM" id="SSF55797">
    <property type="entry name" value="PR-1-like"/>
    <property type="match status" value="1"/>
</dbReference>
<sequence length="202" mass="23036">MWLVNCIYNPQNQTLHPEYKTKEYISQSGETINDAPFKPVSKVYSGKEACYCETNTCTGLCGNYRRVVWPTSRHVGCYRHQCEPSDIWTTPRYVIACHYKPAGRNPNVSPYINKSSRSGYSHGLGFYRKQCTEMTTTGAVLYATEHSDDAVAIEFLETIEQPIETHMRISATKMPFIQTQIRFSPTKTSLTTSDKHNKESVN</sequence>
<organism evidence="1">
    <name type="scientific">Mesocestoides corti</name>
    <name type="common">Flatworm</name>
    <dbReference type="NCBI Taxonomy" id="53468"/>
    <lineage>
        <taxon>Eukaryota</taxon>
        <taxon>Metazoa</taxon>
        <taxon>Spiralia</taxon>
        <taxon>Lophotrochozoa</taxon>
        <taxon>Platyhelminthes</taxon>
        <taxon>Cestoda</taxon>
        <taxon>Eucestoda</taxon>
        <taxon>Cyclophyllidea</taxon>
        <taxon>Mesocestoididae</taxon>
        <taxon>Mesocestoides</taxon>
    </lineage>
</organism>
<dbReference type="WBParaSite" id="MCU_012284-RA">
    <property type="protein sequence ID" value="MCU_012284-RA"/>
    <property type="gene ID" value="MCU_012284"/>
</dbReference>